<dbReference type="InterPro" id="IPR036615">
    <property type="entry name" value="Mur_ligase_C_dom_sf"/>
</dbReference>
<comment type="caution">
    <text evidence="13">The sequence shown here is derived from an EMBL/GenBank/DDBJ whole genome shotgun (WGS) entry which is preliminary data.</text>
</comment>
<feature type="binding site" evidence="7">
    <location>
        <position position="514"/>
    </location>
    <ligand>
        <name>meso-2,6-diaminopimelate</name>
        <dbReference type="ChEBI" id="CHEBI:57791"/>
    </ligand>
</feature>
<feature type="binding site" evidence="7">
    <location>
        <position position="240"/>
    </location>
    <ligand>
        <name>UDP-N-acetyl-alpha-D-muramoyl-L-alanyl-D-glutamate</name>
        <dbReference type="ChEBI" id="CHEBI:83900"/>
    </ligand>
</feature>
<dbReference type="HAMAP" id="MF_00208">
    <property type="entry name" value="MurE"/>
    <property type="match status" value="1"/>
</dbReference>
<dbReference type="GO" id="GO:0005524">
    <property type="term" value="F:ATP binding"/>
    <property type="evidence" value="ECO:0007669"/>
    <property type="project" value="UniProtKB-UniRule"/>
</dbReference>
<dbReference type="NCBIfam" id="TIGR01085">
    <property type="entry name" value="murE"/>
    <property type="match status" value="1"/>
</dbReference>
<feature type="domain" description="Mur ligase N-terminal catalytic" evidence="10">
    <location>
        <begin position="71"/>
        <end position="146"/>
    </location>
</feature>
<dbReference type="PANTHER" id="PTHR23135">
    <property type="entry name" value="MUR LIGASE FAMILY MEMBER"/>
    <property type="match status" value="1"/>
</dbReference>
<dbReference type="InterPro" id="IPR036565">
    <property type="entry name" value="Mur-like_cat_sf"/>
</dbReference>
<feature type="binding site" evidence="7">
    <location>
        <position position="510"/>
    </location>
    <ligand>
        <name>meso-2,6-diaminopimelate</name>
        <dbReference type="ChEBI" id="CHEBI:57791"/>
    </ligand>
</feature>
<feature type="domain" description="Mur ligase C-terminal" evidence="11">
    <location>
        <begin position="381"/>
        <end position="512"/>
    </location>
</feature>
<dbReference type="GO" id="GO:0071555">
    <property type="term" value="P:cell wall organization"/>
    <property type="evidence" value="ECO:0007669"/>
    <property type="project" value="UniProtKB-KW"/>
</dbReference>
<evidence type="ECO:0000256" key="5">
    <source>
        <dbReference type="ARBA" id="ARBA00023306"/>
    </source>
</evidence>
<dbReference type="Proteomes" id="UP000564573">
    <property type="component" value="Unassembled WGS sequence"/>
</dbReference>
<dbReference type="EC" id="6.3.2.13" evidence="7"/>
<evidence type="ECO:0000313" key="14">
    <source>
        <dbReference type="Proteomes" id="UP000564573"/>
    </source>
</evidence>
<feature type="binding site" evidence="7">
    <location>
        <position position="232"/>
    </location>
    <ligand>
        <name>UDP-N-acetyl-alpha-D-muramoyl-L-alanyl-D-glutamate</name>
        <dbReference type="ChEBI" id="CHEBI:83900"/>
    </ligand>
</feature>
<keyword evidence="14" id="KW-1185">Reference proteome</keyword>
<reference evidence="13 14" key="1">
    <citation type="submission" date="2020-08" db="EMBL/GenBank/DDBJ databases">
        <title>Sequencing the genomes of 1000 actinobacteria strains.</title>
        <authorList>
            <person name="Klenk H.-P."/>
        </authorList>
    </citation>
    <scope>NUCLEOTIDE SEQUENCE [LARGE SCALE GENOMIC DNA]</scope>
    <source>
        <strain evidence="13 14">DSM 45267</strain>
    </source>
</reference>
<dbReference type="NCBIfam" id="NF001126">
    <property type="entry name" value="PRK00139.1-4"/>
    <property type="match status" value="1"/>
</dbReference>
<evidence type="ECO:0000256" key="9">
    <source>
        <dbReference type="SAM" id="MobiDB-lite"/>
    </source>
</evidence>
<sequence>MSVNKDERGVTASGGSASGGAAPGVSGPSAAPSGRTGPPRPAYTEPVPVTTLVARSGSRLLADPSAPEVTVTGATLRGQDVRPGDLFAALPGARVHGADFAAGAIAAGAAAILTDEAGTERPAIAETELPVLVHSEPRAVLGEIAAWIYGEPSLTLNVLGTTGTSGKTTTAYLVESGLRAAGHTTGLIGTVETRVSGERLASAFTTPEAPDLQALFALMVEQGVTHVPMEVSSHALSLGRVNGTRFTVGAFTNLSQDHLDFHRDMDDYFAAKSLLFDGRSTSEVVVVDAEWGRRLVTPQTITVATERGVDAAWRATDIATTPTGEQGFTLHGPDGRTARASIPLPGEFNVANATLAAAILDTVGIPLDAIVAGLASVEVPGRMERVALGQPFAAVVDYAHKPAAVTEALRALRAGTQGRIITVLGCGGDRDTAKRAIMGEAAVRGSELVIVTDDNPRSEDPAAIRAEILQGARAVDSAEAGEIREIGDRREAIVAAVAAAGHGDVVLVAGKGHESGQNIAGVVHPFSDRDELAAAIRDRFEVSV</sequence>
<evidence type="ECO:0000256" key="7">
    <source>
        <dbReference type="HAMAP-Rule" id="MF_00208"/>
    </source>
</evidence>
<gene>
    <name evidence="7" type="primary">murE</name>
    <name evidence="13" type="ORF">FB384_003278</name>
</gene>
<dbReference type="GO" id="GO:0009252">
    <property type="term" value="P:peptidoglycan biosynthetic process"/>
    <property type="evidence" value="ECO:0007669"/>
    <property type="project" value="UniProtKB-UniRule"/>
</dbReference>
<feature type="modified residue" description="N6-carboxylysine" evidence="7">
    <location>
        <position position="272"/>
    </location>
</feature>
<feature type="binding site" evidence="7">
    <location>
        <position position="430"/>
    </location>
    <ligand>
        <name>meso-2,6-diaminopimelate</name>
        <dbReference type="ChEBI" id="CHEBI:57791"/>
    </ligand>
</feature>
<dbReference type="Pfam" id="PF08245">
    <property type="entry name" value="Mur_ligase_M"/>
    <property type="match status" value="1"/>
</dbReference>
<feature type="binding site" evidence="7">
    <location>
        <begin position="454"/>
        <end position="457"/>
    </location>
    <ligand>
        <name>meso-2,6-diaminopimelate</name>
        <dbReference type="ChEBI" id="CHEBI:57791"/>
    </ligand>
</feature>
<evidence type="ECO:0000256" key="4">
    <source>
        <dbReference type="ARBA" id="ARBA00022984"/>
    </source>
</evidence>
<evidence type="ECO:0000256" key="6">
    <source>
        <dbReference type="ARBA" id="ARBA00023316"/>
    </source>
</evidence>
<feature type="region of interest" description="Disordered" evidence="9">
    <location>
        <begin position="1"/>
        <end position="46"/>
    </location>
</feature>
<dbReference type="Gene3D" id="3.40.1390.10">
    <property type="entry name" value="MurE/MurF, N-terminal domain"/>
    <property type="match status" value="1"/>
</dbReference>
<accession>A0A839XSF8</accession>
<keyword evidence="7 13" id="KW-0436">Ligase</keyword>
<feature type="compositionally biased region" description="Low complexity" evidence="9">
    <location>
        <begin position="23"/>
        <end position="34"/>
    </location>
</feature>
<feature type="binding site" evidence="7">
    <location>
        <position position="76"/>
    </location>
    <ligand>
        <name>UDP-N-acetyl-alpha-D-muramoyl-L-alanyl-D-glutamate</name>
        <dbReference type="ChEBI" id="CHEBI:83900"/>
    </ligand>
</feature>
<dbReference type="Gene3D" id="3.90.190.20">
    <property type="entry name" value="Mur ligase, C-terminal domain"/>
    <property type="match status" value="1"/>
</dbReference>
<dbReference type="Gene3D" id="3.40.1190.10">
    <property type="entry name" value="Mur-like, catalytic domain"/>
    <property type="match status" value="1"/>
</dbReference>
<keyword evidence="3 7" id="KW-0133">Cell shape</keyword>
<dbReference type="GO" id="GO:0005737">
    <property type="term" value="C:cytoplasm"/>
    <property type="evidence" value="ECO:0007669"/>
    <property type="project" value="UniProtKB-SubCell"/>
</dbReference>
<dbReference type="InterPro" id="IPR004101">
    <property type="entry name" value="Mur_ligase_C"/>
</dbReference>
<comment type="cofactor">
    <cofactor evidence="7">
        <name>Mg(2+)</name>
        <dbReference type="ChEBI" id="CHEBI:18420"/>
    </cofactor>
</comment>
<feature type="domain" description="Mur ligase central" evidence="12">
    <location>
        <begin position="162"/>
        <end position="359"/>
    </location>
</feature>
<comment type="subcellular location">
    <subcellularLocation>
        <location evidence="7 8">Cytoplasm</location>
    </subcellularLocation>
</comment>
<evidence type="ECO:0000256" key="2">
    <source>
        <dbReference type="ARBA" id="ARBA00022618"/>
    </source>
</evidence>
<feature type="short sequence motif" description="Meso-diaminopimelate recognition motif" evidence="7">
    <location>
        <begin position="454"/>
        <end position="457"/>
    </location>
</feature>
<dbReference type="InterPro" id="IPR013221">
    <property type="entry name" value="Mur_ligase_cen"/>
</dbReference>
<comment type="function">
    <text evidence="7">Catalyzes the addition of meso-diaminopimelic acid to the nucleotide precursor UDP-N-acetylmuramoyl-L-alanyl-D-glutamate (UMAG) in the biosynthesis of bacterial cell-wall peptidoglycan.</text>
</comment>
<dbReference type="InterPro" id="IPR000713">
    <property type="entry name" value="Mur_ligase_N"/>
</dbReference>
<dbReference type="Pfam" id="PF02875">
    <property type="entry name" value="Mur_ligase_C"/>
    <property type="match status" value="1"/>
</dbReference>
<dbReference type="SUPFAM" id="SSF53623">
    <property type="entry name" value="MurD-like peptide ligases, catalytic domain"/>
    <property type="match status" value="1"/>
</dbReference>
<proteinExistence type="inferred from homology"/>
<evidence type="ECO:0000256" key="3">
    <source>
        <dbReference type="ARBA" id="ARBA00022960"/>
    </source>
</evidence>
<name>A0A839XSF8_9PSEU</name>
<comment type="pathway">
    <text evidence="7 8">Cell wall biogenesis; peptidoglycan biosynthesis.</text>
</comment>
<comment type="PTM">
    <text evidence="7">Carboxylation is probably crucial for Mg(2+) binding and, consequently, for the gamma-phosphate positioning of ATP.</text>
</comment>
<dbReference type="SUPFAM" id="SSF53244">
    <property type="entry name" value="MurD-like peptide ligases, peptide-binding domain"/>
    <property type="match status" value="1"/>
</dbReference>
<keyword evidence="2 7" id="KW-0132">Cell division</keyword>
<keyword evidence="7" id="KW-0067">ATP-binding</keyword>
<dbReference type="GO" id="GO:0051301">
    <property type="term" value="P:cell division"/>
    <property type="evidence" value="ECO:0007669"/>
    <property type="project" value="UniProtKB-KW"/>
</dbReference>
<keyword evidence="7" id="KW-0963">Cytoplasm</keyword>
<evidence type="ECO:0000259" key="10">
    <source>
        <dbReference type="Pfam" id="PF01225"/>
    </source>
</evidence>
<dbReference type="GO" id="GO:0008360">
    <property type="term" value="P:regulation of cell shape"/>
    <property type="evidence" value="ECO:0007669"/>
    <property type="project" value="UniProtKB-KW"/>
</dbReference>
<protein>
    <recommendedName>
        <fullName evidence="7">UDP-N-acetylmuramoyl-L-alanyl-D-glutamate--2,6-diaminopimelate ligase</fullName>
        <ecNumber evidence="7">6.3.2.13</ecNumber>
    </recommendedName>
    <alternativeName>
        <fullName evidence="7">Meso-A2pm-adding enzyme</fullName>
    </alternativeName>
    <alternativeName>
        <fullName evidence="7">Meso-diaminopimelate-adding enzyme</fullName>
    </alternativeName>
    <alternativeName>
        <fullName evidence="7">UDP-MurNAc-L-Ala-D-Glu:meso-diaminopimelate ligase</fullName>
    </alternativeName>
    <alternativeName>
        <fullName evidence="7">UDP-MurNAc-tripeptide synthetase</fullName>
    </alternativeName>
    <alternativeName>
        <fullName evidence="7">UDP-N-acetylmuramyl-tripeptide synthetase</fullName>
    </alternativeName>
</protein>
<feature type="binding site" evidence="7">
    <location>
        <begin position="205"/>
        <end position="206"/>
    </location>
    <ligand>
        <name>UDP-N-acetyl-alpha-D-muramoyl-L-alanyl-D-glutamate</name>
        <dbReference type="ChEBI" id="CHEBI:83900"/>
    </ligand>
</feature>
<dbReference type="InterPro" id="IPR035911">
    <property type="entry name" value="MurE/MurF_N"/>
</dbReference>
<dbReference type="AlphaFoldDB" id="A0A839XSF8"/>
<dbReference type="NCBIfam" id="NF001124">
    <property type="entry name" value="PRK00139.1-2"/>
    <property type="match status" value="1"/>
</dbReference>
<evidence type="ECO:0000256" key="8">
    <source>
        <dbReference type="RuleBase" id="RU004135"/>
    </source>
</evidence>
<keyword evidence="5 7" id="KW-0131">Cell cycle</keyword>
<dbReference type="PANTHER" id="PTHR23135:SF4">
    <property type="entry name" value="UDP-N-ACETYLMURAMOYL-L-ALANYL-D-GLUTAMATE--2,6-DIAMINOPIMELATE LIGASE MURE HOMOLOG, CHLOROPLASTIC"/>
    <property type="match status" value="1"/>
</dbReference>
<comment type="catalytic activity">
    <reaction evidence="7">
        <text>UDP-N-acetyl-alpha-D-muramoyl-L-alanyl-D-glutamate + meso-2,6-diaminopimelate + ATP = UDP-N-acetyl-alpha-D-muramoyl-L-alanyl-gamma-D-glutamyl-meso-2,6-diaminopimelate + ADP + phosphate + H(+)</text>
        <dbReference type="Rhea" id="RHEA:23676"/>
        <dbReference type="ChEBI" id="CHEBI:15378"/>
        <dbReference type="ChEBI" id="CHEBI:30616"/>
        <dbReference type="ChEBI" id="CHEBI:43474"/>
        <dbReference type="ChEBI" id="CHEBI:57791"/>
        <dbReference type="ChEBI" id="CHEBI:83900"/>
        <dbReference type="ChEBI" id="CHEBI:83905"/>
        <dbReference type="ChEBI" id="CHEBI:456216"/>
        <dbReference type="EC" id="6.3.2.13"/>
    </reaction>
</comment>
<dbReference type="EMBL" id="JACIBS010000001">
    <property type="protein sequence ID" value="MBB3664374.1"/>
    <property type="molecule type" value="Genomic_DNA"/>
</dbReference>
<feature type="binding site" evidence="7">
    <location>
        <begin position="163"/>
        <end position="169"/>
    </location>
    <ligand>
        <name>ATP</name>
        <dbReference type="ChEBI" id="CHEBI:30616"/>
    </ligand>
</feature>
<evidence type="ECO:0000256" key="1">
    <source>
        <dbReference type="ARBA" id="ARBA00005898"/>
    </source>
</evidence>
<organism evidence="13 14">
    <name type="scientific">Prauserella sediminis</name>
    <dbReference type="NCBI Taxonomy" id="577680"/>
    <lineage>
        <taxon>Bacteria</taxon>
        <taxon>Bacillati</taxon>
        <taxon>Actinomycetota</taxon>
        <taxon>Actinomycetes</taxon>
        <taxon>Pseudonocardiales</taxon>
        <taxon>Pseudonocardiaceae</taxon>
        <taxon>Prauserella</taxon>
        <taxon>Prauserella salsuginis group</taxon>
    </lineage>
</organism>
<dbReference type="GO" id="GO:0000287">
    <property type="term" value="F:magnesium ion binding"/>
    <property type="evidence" value="ECO:0007669"/>
    <property type="project" value="UniProtKB-UniRule"/>
</dbReference>
<keyword evidence="6 7" id="KW-0961">Cell wall biogenesis/degradation</keyword>
<dbReference type="SUPFAM" id="SSF63418">
    <property type="entry name" value="MurE/MurF N-terminal domain"/>
    <property type="match status" value="1"/>
</dbReference>
<evidence type="ECO:0000313" key="13">
    <source>
        <dbReference type="EMBL" id="MBB3664374.1"/>
    </source>
</evidence>
<comment type="similarity">
    <text evidence="1 7">Belongs to the MurCDEF family. MurE subfamily.</text>
</comment>
<keyword evidence="7" id="KW-0460">Magnesium</keyword>
<comment type="caution">
    <text evidence="7">Lacks conserved residue(s) required for the propagation of feature annotation.</text>
</comment>
<evidence type="ECO:0000259" key="11">
    <source>
        <dbReference type="Pfam" id="PF02875"/>
    </source>
</evidence>
<keyword evidence="4 7" id="KW-0573">Peptidoglycan synthesis</keyword>
<dbReference type="Pfam" id="PF01225">
    <property type="entry name" value="Mur_ligase"/>
    <property type="match status" value="1"/>
</dbReference>
<keyword evidence="7" id="KW-0547">Nucleotide-binding</keyword>
<dbReference type="UniPathway" id="UPA00219"/>
<dbReference type="InterPro" id="IPR005761">
    <property type="entry name" value="UDP-N-AcMur-Glu-dNH2Pim_ligase"/>
</dbReference>
<dbReference type="GO" id="GO:0008765">
    <property type="term" value="F:UDP-N-acetylmuramoylalanyl-D-glutamate-2,6-diaminopimelate ligase activity"/>
    <property type="evidence" value="ECO:0007669"/>
    <property type="project" value="UniProtKB-UniRule"/>
</dbReference>
<evidence type="ECO:0000259" key="12">
    <source>
        <dbReference type="Pfam" id="PF08245"/>
    </source>
</evidence>